<protein>
    <submittedName>
        <fullName evidence="2">Uncharacterized protein</fullName>
    </submittedName>
</protein>
<dbReference type="EMBL" id="RZGZ01000001">
    <property type="protein sequence ID" value="RUR03128.1"/>
    <property type="molecule type" value="Genomic_DNA"/>
</dbReference>
<dbReference type="RefSeq" id="WP_127046218.1">
    <property type="nucleotide sequence ID" value="NZ_RZGZ01000001.1"/>
</dbReference>
<keyword evidence="3" id="KW-1185">Reference proteome</keyword>
<comment type="caution">
    <text evidence="2">The sequence shown here is derived from an EMBL/GenBank/DDBJ whole genome shotgun (WGS) entry which is preliminary data.</text>
</comment>
<evidence type="ECO:0000256" key="1">
    <source>
        <dbReference type="SAM" id="MobiDB-lite"/>
    </source>
</evidence>
<organism evidence="2 3">
    <name type="scientific">Labedella endophytica</name>
    <dbReference type="NCBI Taxonomy" id="1523160"/>
    <lineage>
        <taxon>Bacteria</taxon>
        <taxon>Bacillati</taxon>
        <taxon>Actinomycetota</taxon>
        <taxon>Actinomycetes</taxon>
        <taxon>Micrococcales</taxon>
        <taxon>Microbacteriaceae</taxon>
        <taxon>Labedella</taxon>
    </lineage>
</organism>
<evidence type="ECO:0000313" key="3">
    <source>
        <dbReference type="Proteomes" id="UP000274909"/>
    </source>
</evidence>
<dbReference type="Proteomes" id="UP000274909">
    <property type="component" value="Unassembled WGS sequence"/>
</dbReference>
<evidence type="ECO:0000313" key="2">
    <source>
        <dbReference type="EMBL" id="RUR03128.1"/>
    </source>
</evidence>
<dbReference type="AlphaFoldDB" id="A0A433JVW9"/>
<feature type="region of interest" description="Disordered" evidence="1">
    <location>
        <begin position="1"/>
        <end position="27"/>
    </location>
</feature>
<name>A0A433JVW9_9MICO</name>
<accession>A0A433JVW9</accession>
<sequence>MGGPGASDDLTAGHETQAWLAAGDDPQTDGSAYWYHRAQRTPHASTHDETFQDELLEALDAHTGVALGR</sequence>
<gene>
    <name evidence="2" type="ORF">ELQ94_00780</name>
</gene>
<proteinExistence type="predicted"/>
<reference evidence="2 3" key="1">
    <citation type="submission" date="2018-12" db="EMBL/GenBank/DDBJ databases">
        <authorList>
            <person name="Li F."/>
        </authorList>
    </citation>
    <scope>NUCLEOTIDE SEQUENCE [LARGE SCALE GENOMIC DNA]</scope>
    <source>
        <strain evidence="2 3">EGI 6500705</strain>
    </source>
</reference>
<dbReference type="OrthoDB" id="9785826at2"/>